<gene>
    <name evidence="1" type="ORF">BN1044_04329</name>
</gene>
<proteinExistence type="predicted"/>
<dbReference type="OrthoDB" id="9937678at2"/>
<protein>
    <submittedName>
        <fullName evidence="1">Universal stress protein C</fullName>
    </submittedName>
</protein>
<reference evidence="1 2" key="1">
    <citation type="submission" date="2016-09" db="EMBL/GenBank/DDBJ databases">
        <authorList>
            <person name="Capua I."/>
            <person name="De Benedictis P."/>
            <person name="Joannis T."/>
            <person name="Lombin L.H."/>
            <person name="Cattoli G."/>
        </authorList>
    </citation>
    <scope>NUCLEOTIDE SEQUENCE [LARGE SCALE GENOMIC DNA]</scope>
    <source>
        <strain evidence="1 2">GB001</strain>
    </source>
</reference>
<evidence type="ECO:0000313" key="1">
    <source>
        <dbReference type="EMBL" id="SCM54818.1"/>
    </source>
</evidence>
<dbReference type="AlphaFoldDB" id="A0A1C6Z6Y0"/>
<name>A0A1C6Z6Y0_HAFAL</name>
<accession>A0A1C6Z6Y0</accession>
<sequence>MSYNNILLVLDICSKGSEALLDLAISIAKPYGSRISIVLEIYEPELFALCDSSTLEGYKNIFLSEASLFYKSLSTDIGYPATVIYTYSTVYYESVLKMQSDFDLVVCSNCYYDLGRKSELLTNGEGSMLDNDVLIYHIPNSLD</sequence>
<organism evidence="1 2">
    <name type="scientific">Hafnia alvei</name>
    <dbReference type="NCBI Taxonomy" id="569"/>
    <lineage>
        <taxon>Bacteria</taxon>
        <taxon>Pseudomonadati</taxon>
        <taxon>Pseudomonadota</taxon>
        <taxon>Gammaproteobacteria</taxon>
        <taxon>Enterobacterales</taxon>
        <taxon>Hafniaceae</taxon>
        <taxon>Hafnia</taxon>
    </lineage>
</organism>
<dbReference type="Proteomes" id="UP000094844">
    <property type="component" value="Unassembled WGS sequence"/>
</dbReference>
<dbReference type="SUPFAM" id="SSF52402">
    <property type="entry name" value="Adenine nucleotide alpha hydrolases-like"/>
    <property type="match status" value="1"/>
</dbReference>
<evidence type="ECO:0000313" key="2">
    <source>
        <dbReference type="Proteomes" id="UP000094844"/>
    </source>
</evidence>
<dbReference type="EMBL" id="FMIQ01000081">
    <property type="protein sequence ID" value="SCM54818.1"/>
    <property type="molecule type" value="Genomic_DNA"/>
</dbReference>
<dbReference type="RefSeq" id="WP_072310419.1">
    <property type="nucleotide sequence ID" value="NZ_FMIQ01000081.1"/>
</dbReference>